<proteinExistence type="predicted"/>
<gene>
    <name evidence="2" type="ORF">EYC82_10875</name>
</gene>
<evidence type="ECO:0000313" key="2">
    <source>
        <dbReference type="EMBL" id="MCX2977856.1"/>
    </source>
</evidence>
<comment type="caution">
    <text evidence="2">The sequence shown here is derived from an EMBL/GenBank/DDBJ whole genome shotgun (WGS) entry which is preliminary data.</text>
</comment>
<evidence type="ECO:0000256" key="1">
    <source>
        <dbReference type="SAM" id="MobiDB-lite"/>
    </source>
</evidence>
<evidence type="ECO:0000313" key="3">
    <source>
        <dbReference type="Proteomes" id="UP001143304"/>
    </source>
</evidence>
<dbReference type="InterPro" id="IPR012434">
    <property type="entry name" value="DUF1631"/>
</dbReference>
<dbReference type="Pfam" id="PF07793">
    <property type="entry name" value="DUF1631"/>
    <property type="match status" value="1"/>
</dbReference>
<dbReference type="RefSeq" id="WP_279249564.1">
    <property type="nucleotide sequence ID" value="NZ_SHNO01000001.1"/>
</dbReference>
<reference evidence="2" key="1">
    <citation type="submission" date="2019-02" db="EMBL/GenBank/DDBJ databases">
        <authorList>
            <person name="Li S.-H."/>
        </authorList>
    </citation>
    <scope>NUCLEOTIDE SEQUENCE</scope>
    <source>
        <strain evidence="2">IMCC11814</strain>
    </source>
</reference>
<accession>A0ABT3T6F6</accession>
<dbReference type="EMBL" id="SHNO01000001">
    <property type="protein sequence ID" value="MCX2977856.1"/>
    <property type="molecule type" value="Genomic_DNA"/>
</dbReference>
<protein>
    <submittedName>
        <fullName evidence="2">DUF1631 family protein</fullName>
    </submittedName>
</protein>
<feature type="region of interest" description="Disordered" evidence="1">
    <location>
        <begin position="504"/>
        <end position="563"/>
    </location>
</feature>
<organism evidence="2 3">
    <name type="scientific">Candidatus Marimicrobium litorale</name>
    <dbReference type="NCBI Taxonomy" id="2518991"/>
    <lineage>
        <taxon>Bacteria</taxon>
        <taxon>Pseudomonadati</taxon>
        <taxon>Pseudomonadota</taxon>
        <taxon>Gammaproteobacteria</taxon>
        <taxon>Cellvibrionales</taxon>
        <taxon>Halieaceae</taxon>
        <taxon>Marimicrobium</taxon>
    </lineage>
</organism>
<name>A0ABT3T6F6_9GAMM</name>
<dbReference type="Proteomes" id="UP001143304">
    <property type="component" value="Unassembled WGS sequence"/>
</dbReference>
<sequence length="706" mass="77273">MDRYAEPPGAGADAHPMDTAELVDYLKSVEDFNIPPWIAVMEKVDAMGDPATPSREQTAILRWLGKGLELWEKQYPLEGRLGSRVRHLKPLAAALAVTDPGFLQPGAHPLHQMLDSIHERAVGWQSRLDRVGAALEQQVTQTIENARGWFDDHSTDLALVAQTFSSAAEKDQARARRMVQRVVETEAGKLRTAEAKSEAAHMINAELAHYDTPEEIGEFLTGPWFTSAQLLFLKFGAESEEWQLMTTTTHDLLDSLQALGDADDERRQYIFEAVTELPKRMRRWLLSLHHDTEAVNESMGLVERAHLRILREQPIELTRIAPIVVIEANGGQAAVPQSNAVLNTLKQCSEGQWFIIKNDDSVLRAQLVLKIEQSQQMVFANMAGVKALQLSYENFDQLLTDHKITPIHSGASFSLCLAQAAGVDTIEILNALAGAMQGMEPAAAPAATLNTGALADSDLVEILPDELDSVLGAPEDDIEAELEPPSLEELERHATAEPSFAGYLSKAKPERPPPTPQTQQTSSGDKSAGSLAEQAQAIKPRAAVSPPPPTNNDEKPAFPSGAGLDIEETSRFLSTDDRANAGLLNANQETSSYLGTIEEDAQAGQLQVDSSGLLEGEAPPDANRQVDLPMGVWIGFHDGEAPTMARLAVFDPNEDCFIFVNRQGVKIRIVSRQEMLSLIDHDMVDILQITSNFREVVTAARKNLES</sequence>
<keyword evidence="3" id="KW-1185">Reference proteome</keyword>